<dbReference type="Pfam" id="PF01207">
    <property type="entry name" value="Dus"/>
    <property type="match status" value="1"/>
</dbReference>
<reference evidence="17 18" key="1">
    <citation type="submission" date="2018-12" db="EMBL/GenBank/DDBJ databases">
        <title>Complete genome sequence of Flaviflexus sp. H23T48.</title>
        <authorList>
            <person name="Bae J.-W."/>
            <person name="Lee J.-Y."/>
        </authorList>
    </citation>
    <scope>NUCLEOTIDE SEQUENCE [LARGE SCALE GENOMIC DNA]</scope>
    <source>
        <strain evidence="17 18">H23T48</strain>
    </source>
</reference>
<keyword evidence="4 12" id="KW-0285">Flavoprotein</keyword>
<feature type="compositionally biased region" description="Basic and acidic residues" evidence="15">
    <location>
        <begin position="325"/>
        <end position="337"/>
    </location>
</feature>
<dbReference type="EC" id="1.3.1.-" evidence="12"/>
<dbReference type="InterPro" id="IPR035587">
    <property type="entry name" value="DUS-like_FMN-bd"/>
</dbReference>
<evidence type="ECO:0000256" key="15">
    <source>
        <dbReference type="SAM" id="MobiDB-lite"/>
    </source>
</evidence>
<evidence type="ECO:0000256" key="5">
    <source>
        <dbReference type="ARBA" id="ARBA00022643"/>
    </source>
</evidence>
<evidence type="ECO:0000256" key="7">
    <source>
        <dbReference type="ARBA" id="ARBA00022857"/>
    </source>
</evidence>
<evidence type="ECO:0000256" key="14">
    <source>
        <dbReference type="PIRSR" id="PIRSR006621-2"/>
    </source>
</evidence>
<keyword evidence="8" id="KW-0694">RNA-binding</keyword>
<dbReference type="Gene3D" id="1.10.1200.80">
    <property type="entry name" value="Putative flavin oxidoreducatase, domain 2"/>
    <property type="match status" value="1"/>
</dbReference>
<dbReference type="AlphaFoldDB" id="A0A3Q9G8L6"/>
<keyword evidence="5 12" id="KW-0288">FMN</keyword>
<name>A0A3Q9G8L6_9ACTO</name>
<feature type="region of interest" description="Disordered" evidence="15">
    <location>
        <begin position="316"/>
        <end position="337"/>
    </location>
</feature>
<feature type="active site" description="Proton donor" evidence="13">
    <location>
        <position position="97"/>
    </location>
</feature>
<accession>A0A3Q9G8L6</accession>
<feature type="binding site" evidence="14">
    <location>
        <position position="66"/>
    </location>
    <ligand>
        <name>FMN</name>
        <dbReference type="ChEBI" id="CHEBI:58210"/>
    </ligand>
</feature>
<feature type="binding site" evidence="14">
    <location>
        <position position="137"/>
    </location>
    <ligand>
        <name>FMN</name>
        <dbReference type="ChEBI" id="CHEBI:58210"/>
    </ligand>
</feature>
<keyword evidence="3" id="KW-0820">tRNA-binding</keyword>
<proteinExistence type="inferred from homology"/>
<comment type="cofactor">
    <cofactor evidence="1 12 14">
        <name>FMN</name>
        <dbReference type="ChEBI" id="CHEBI:58210"/>
    </cofactor>
</comment>
<evidence type="ECO:0000256" key="6">
    <source>
        <dbReference type="ARBA" id="ARBA00022694"/>
    </source>
</evidence>
<organism evidence="17 18">
    <name type="scientific">Flaviflexus ciconiae</name>
    <dbReference type="NCBI Taxonomy" id="2496867"/>
    <lineage>
        <taxon>Bacteria</taxon>
        <taxon>Bacillati</taxon>
        <taxon>Actinomycetota</taxon>
        <taxon>Actinomycetes</taxon>
        <taxon>Actinomycetales</taxon>
        <taxon>Actinomycetaceae</taxon>
        <taxon>Flaviflexus</taxon>
    </lineage>
</organism>
<dbReference type="OrthoDB" id="9764501at2"/>
<keyword evidence="7" id="KW-0521">NADP</keyword>
<sequence length="367" mass="40145">MAGVTNPPFRRLCREAGEEGARMAGYTGASGFYVCEMVTTRALVERHPETMRMIEPDPEDPIRSIQLYGVEPKTVGAAVRMLVDEDRADHIDLNFGCPVPKVTRKGGGAALPWKTDLFADLVKQAVDNAGGIPVTIKTRIGIDADHQTYLDAGRIAQDAGVVAMALHGRTMAQHYAGKADWDTIATLVDELDIPVLGNGDLFSADDAQAMREHTECAGVVVGRGCQGRPWLFTDLVAASHGSTVRARPTFREVSAIIHRHAEYSIEHFGEELRAMREMRKHITWYLRGFAIGGENRRDLALVSSLAELDERLAAIPDQEYPEAAEGPRGRAGTEKKPHLPEFWLDSRALSPEQSLKIQAAEVNISGG</sequence>
<feature type="binding site" evidence="14">
    <location>
        <begin position="222"/>
        <end position="223"/>
    </location>
    <ligand>
        <name>FMN</name>
        <dbReference type="ChEBI" id="CHEBI:58210"/>
    </ligand>
</feature>
<dbReference type="KEGG" id="flh:EJ997_01750"/>
<feature type="binding site" evidence="14">
    <location>
        <position position="167"/>
    </location>
    <ligand>
        <name>FMN</name>
        <dbReference type="ChEBI" id="CHEBI:58210"/>
    </ligand>
</feature>
<gene>
    <name evidence="17" type="primary">dusB</name>
    <name evidence="17" type="ORF">EJ997_01750</name>
</gene>
<dbReference type="InterPro" id="IPR013785">
    <property type="entry name" value="Aldolase_TIM"/>
</dbReference>
<evidence type="ECO:0000313" key="18">
    <source>
        <dbReference type="Proteomes" id="UP000280344"/>
    </source>
</evidence>
<evidence type="ECO:0000256" key="10">
    <source>
        <dbReference type="ARBA" id="ARBA00048205"/>
    </source>
</evidence>
<evidence type="ECO:0000256" key="11">
    <source>
        <dbReference type="ARBA" id="ARBA00048802"/>
    </source>
</evidence>
<dbReference type="InterPro" id="IPR001269">
    <property type="entry name" value="DUS_fam"/>
</dbReference>
<dbReference type="PIRSF" id="PIRSF006621">
    <property type="entry name" value="Dus"/>
    <property type="match status" value="1"/>
</dbReference>
<comment type="similarity">
    <text evidence="12">Belongs to the dus family.</text>
</comment>
<dbReference type="PANTHER" id="PTHR45846:SF1">
    <property type="entry name" value="TRNA-DIHYDROURIDINE(47) SYNTHASE [NAD(P)(+)]-LIKE"/>
    <property type="match status" value="1"/>
</dbReference>
<comment type="catalytic activity">
    <reaction evidence="11">
        <text>a 5,6-dihydrouridine in tRNA + NAD(+) = a uridine in tRNA + NADH + H(+)</text>
        <dbReference type="Rhea" id="RHEA:54452"/>
        <dbReference type="Rhea" id="RHEA-COMP:13339"/>
        <dbReference type="Rhea" id="RHEA-COMP:13887"/>
        <dbReference type="ChEBI" id="CHEBI:15378"/>
        <dbReference type="ChEBI" id="CHEBI:57540"/>
        <dbReference type="ChEBI" id="CHEBI:57945"/>
        <dbReference type="ChEBI" id="CHEBI:65315"/>
        <dbReference type="ChEBI" id="CHEBI:74443"/>
    </reaction>
</comment>
<evidence type="ECO:0000256" key="4">
    <source>
        <dbReference type="ARBA" id="ARBA00022630"/>
    </source>
</evidence>
<evidence type="ECO:0000256" key="2">
    <source>
        <dbReference type="ARBA" id="ARBA00002790"/>
    </source>
</evidence>
<dbReference type="EMBL" id="CP034593">
    <property type="protein sequence ID" value="AZQ78096.1"/>
    <property type="molecule type" value="Genomic_DNA"/>
</dbReference>
<dbReference type="PROSITE" id="PS01136">
    <property type="entry name" value="UPF0034"/>
    <property type="match status" value="1"/>
</dbReference>
<dbReference type="Proteomes" id="UP000280344">
    <property type="component" value="Chromosome"/>
</dbReference>
<dbReference type="SUPFAM" id="SSF51395">
    <property type="entry name" value="FMN-linked oxidoreductases"/>
    <property type="match status" value="1"/>
</dbReference>
<evidence type="ECO:0000256" key="13">
    <source>
        <dbReference type="PIRSR" id="PIRSR006621-1"/>
    </source>
</evidence>
<dbReference type="InterPro" id="IPR018517">
    <property type="entry name" value="tRNA_hU_synthase_CS"/>
</dbReference>
<dbReference type="InterPro" id="IPR024036">
    <property type="entry name" value="tRNA-dHydroUridine_Synthase_C"/>
</dbReference>
<comment type="function">
    <text evidence="2 12">Catalyzes the synthesis of 5,6-dihydrouridine (D), a modified base found in the D-loop of most tRNAs, via the reduction of the C5-C6 double bond in target uridines.</text>
</comment>
<evidence type="ECO:0000256" key="8">
    <source>
        <dbReference type="ARBA" id="ARBA00022884"/>
    </source>
</evidence>
<dbReference type="GO" id="GO:0017150">
    <property type="term" value="F:tRNA dihydrouridine synthase activity"/>
    <property type="evidence" value="ECO:0007669"/>
    <property type="project" value="InterPro"/>
</dbReference>
<protein>
    <recommendedName>
        <fullName evidence="12">tRNA-dihydrouridine synthase</fullName>
        <ecNumber evidence="12">1.3.1.-</ecNumber>
    </recommendedName>
</protein>
<dbReference type="GO" id="GO:0000049">
    <property type="term" value="F:tRNA binding"/>
    <property type="evidence" value="ECO:0007669"/>
    <property type="project" value="UniProtKB-KW"/>
</dbReference>
<dbReference type="NCBIfam" id="TIGR00737">
    <property type="entry name" value="nifR3_yhdG"/>
    <property type="match status" value="1"/>
</dbReference>
<evidence type="ECO:0000256" key="1">
    <source>
        <dbReference type="ARBA" id="ARBA00001917"/>
    </source>
</evidence>
<comment type="catalytic activity">
    <reaction evidence="10">
        <text>a 5,6-dihydrouridine in tRNA + NADP(+) = a uridine in tRNA + NADPH + H(+)</text>
        <dbReference type="Rhea" id="RHEA:23624"/>
        <dbReference type="Rhea" id="RHEA-COMP:13339"/>
        <dbReference type="Rhea" id="RHEA-COMP:13887"/>
        <dbReference type="ChEBI" id="CHEBI:15378"/>
        <dbReference type="ChEBI" id="CHEBI:57783"/>
        <dbReference type="ChEBI" id="CHEBI:58349"/>
        <dbReference type="ChEBI" id="CHEBI:65315"/>
        <dbReference type="ChEBI" id="CHEBI:74443"/>
    </reaction>
</comment>
<dbReference type="CDD" id="cd02801">
    <property type="entry name" value="DUS_like_FMN"/>
    <property type="match status" value="1"/>
</dbReference>
<evidence type="ECO:0000256" key="12">
    <source>
        <dbReference type="PIRNR" id="PIRNR006621"/>
    </source>
</evidence>
<evidence type="ECO:0000256" key="3">
    <source>
        <dbReference type="ARBA" id="ARBA00022555"/>
    </source>
</evidence>
<dbReference type="PANTHER" id="PTHR45846">
    <property type="entry name" value="TRNA-DIHYDROURIDINE(47) SYNTHASE [NAD(P)(+)]-LIKE"/>
    <property type="match status" value="1"/>
</dbReference>
<dbReference type="InterPro" id="IPR004652">
    <property type="entry name" value="DusB-like"/>
</dbReference>
<evidence type="ECO:0000313" key="17">
    <source>
        <dbReference type="EMBL" id="AZQ78096.1"/>
    </source>
</evidence>
<dbReference type="Gene3D" id="3.20.20.70">
    <property type="entry name" value="Aldolase class I"/>
    <property type="match status" value="1"/>
</dbReference>
<feature type="domain" description="DUS-like FMN-binding" evidence="16">
    <location>
        <begin position="1"/>
        <end position="314"/>
    </location>
</feature>
<dbReference type="GO" id="GO:0050660">
    <property type="term" value="F:flavin adenine dinucleotide binding"/>
    <property type="evidence" value="ECO:0007669"/>
    <property type="project" value="InterPro"/>
</dbReference>
<keyword evidence="6 12" id="KW-0819">tRNA processing</keyword>
<keyword evidence="9 12" id="KW-0560">Oxidoreductase</keyword>
<keyword evidence="18" id="KW-1185">Reference proteome</keyword>
<keyword evidence="14" id="KW-0547">Nucleotide-binding</keyword>
<evidence type="ECO:0000259" key="16">
    <source>
        <dbReference type="Pfam" id="PF01207"/>
    </source>
</evidence>
<evidence type="ECO:0000256" key="9">
    <source>
        <dbReference type="ARBA" id="ARBA00023002"/>
    </source>
</evidence>